<accession>A0AB40CUE6</accession>
<protein>
    <submittedName>
        <fullName evidence="3">Uncharacterized protein LOC120280295 isoform X1</fullName>
    </submittedName>
</protein>
<gene>
    <name evidence="3" type="primary">LOC120280295</name>
</gene>
<sequence length="457" mass="51839">MHHLRYPTAAQERQWLDEVLHLHSLWRRGPPRNHLSPPPPPRSHLAVTAVSQNPENKINKRKGRRKKEQSRQRRKEHQQHQQQQQQQQQQKVSPSAPDTLVVEEEWPCLPSPTSKPEFSNWPNPVTEKRKNLLLSADDQARADAVRVQESGIRTSCEFFSKSSSSDDGDDDDDDDDEDEEDVMEEDEYEEDDAEARAFRFFLGLFEKDGALRRYYEKNWEKGEFFCFVCRATGMKVGKRFLNCVGLVQHSKSISKTKRREAHRGFANAVCRVMGWDMERLPSIVLDLKDSLGQSLAKADKFQIQERICEGASFDMSKQVAEVAAVTVETVKEVVGSSPSRGIESLIEGQGMHEQSSSDIKEVVNAESNKQVPVSSSPLRDMEAFPEEGKHKDGPSKMTEEVPKEVVTKEGDQEDLANSSPAGNMDALPEEEKIHENGSSDMNKEITNKIVDVQTNIK</sequence>
<feature type="region of interest" description="Disordered" evidence="1">
    <location>
        <begin position="28"/>
        <end position="98"/>
    </location>
</feature>
<evidence type="ECO:0000313" key="2">
    <source>
        <dbReference type="Proteomes" id="UP001515500"/>
    </source>
</evidence>
<dbReference type="PANTHER" id="PTHR34546">
    <property type="entry name" value="OS06G0153600 PROTEIN"/>
    <property type="match status" value="1"/>
</dbReference>
<feature type="compositionally biased region" description="Basic and acidic residues" evidence="1">
    <location>
        <begin position="429"/>
        <end position="446"/>
    </location>
</feature>
<dbReference type="PANTHER" id="PTHR34546:SF3">
    <property type="entry name" value="OS06G0153600 PROTEIN"/>
    <property type="match status" value="1"/>
</dbReference>
<evidence type="ECO:0000256" key="1">
    <source>
        <dbReference type="SAM" id="MobiDB-lite"/>
    </source>
</evidence>
<feature type="region of interest" description="Disordered" evidence="1">
    <location>
        <begin position="367"/>
        <end position="457"/>
    </location>
</feature>
<feature type="compositionally biased region" description="Acidic residues" evidence="1">
    <location>
        <begin position="166"/>
        <end position="192"/>
    </location>
</feature>
<dbReference type="RefSeq" id="XP_039143004.1">
    <property type="nucleotide sequence ID" value="XM_039287070.1"/>
</dbReference>
<feature type="region of interest" description="Disordered" evidence="1">
    <location>
        <begin position="158"/>
        <end position="192"/>
    </location>
</feature>
<feature type="compositionally biased region" description="Polar residues" evidence="1">
    <location>
        <begin position="367"/>
        <end position="377"/>
    </location>
</feature>
<proteinExistence type="predicted"/>
<reference evidence="3" key="1">
    <citation type="submission" date="2025-08" db="UniProtKB">
        <authorList>
            <consortium name="RefSeq"/>
        </authorList>
    </citation>
    <scope>IDENTIFICATION</scope>
</reference>
<dbReference type="Proteomes" id="UP001515500">
    <property type="component" value="Chromosome 17"/>
</dbReference>
<name>A0AB40CUE6_DIOCR</name>
<organism evidence="2 3">
    <name type="scientific">Dioscorea cayennensis subsp. rotundata</name>
    <name type="common">White Guinea yam</name>
    <name type="synonym">Dioscorea rotundata</name>
    <dbReference type="NCBI Taxonomy" id="55577"/>
    <lineage>
        <taxon>Eukaryota</taxon>
        <taxon>Viridiplantae</taxon>
        <taxon>Streptophyta</taxon>
        <taxon>Embryophyta</taxon>
        <taxon>Tracheophyta</taxon>
        <taxon>Spermatophyta</taxon>
        <taxon>Magnoliopsida</taxon>
        <taxon>Liliopsida</taxon>
        <taxon>Dioscoreales</taxon>
        <taxon>Dioscoreaceae</taxon>
        <taxon>Dioscorea</taxon>
    </lineage>
</organism>
<feature type="compositionally biased region" description="Basic residues" evidence="1">
    <location>
        <begin position="59"/>
        <end position="77"/>
    </location>
</feature>
<feature type="compositionally biased region" description="Basic and acidic residues" evidence="1">
    <location>
        <begin position="379"/>
        <end position="410"/>
    </location>
</feature>
<feature type="compositionally biased region" description="Low complexity" evidence="1">
    <location>
        <begin position="80"/>
        <end position="91"/>
    </location>
</feature>
<evidence type="ECO:0000313" key="3">
    <source>
        <dbReference type="RefSeq" id="XP_039143004.1"/>
    </source>
</evidence>
<dbReference type="GeneID" id="120280295"/>
<dbReference type="AlphaFoldDB" id="A0AB40CUE6"/>
<keyword evidence="2" id="KW-1185">Reference proteome</keyword>